<organism evidence="15 16">
    <name type="scientific">Senna tora</name>
    <dbReference type="NCBI Taxonomy" id="362788"/>
    <lineage>
        <taxon>Eukaryota</taxon>
        <taxon>Viridiplantae</taxon>
        <taxon>Streptophyta</taxon>
        <taxon>Embryophyta</taxon>
        <taxon>Tracheophyta</taxon>
        <taxon>Spermatophyta</taxon>
        <taxon>Magnoliopsida</taxon>
        <taxon>eudicotyledons</taxon>
        <taxon>Gunneridae</taxon>
        <taxon>Pentapetalae</taxon>
        <taxon>rosids</taxon>
        <taxon>fabids</taxon>
        <taxon>Fabales</taxon>
        <taxon>Fabaceae</taxon>
        <taxon>Caesalpinioideae</taxon>
        <taxon>Cassia clade</taxon>
        <taxon>Senna</taxon>
    </lineage>
</organism>
<evidence type="ECO:0000313" key="16">
    <source>
        <dbReference type="Proteomes" id="UP000634136"/>
    </source>
</evidence>
<dbReference type="OrthoDB" id="1600340at2759"/>
<evidence type="ECO:0000256" key="9">
    <source>
        <dbReference type="ARBA" id="ARBA00023136"/>
    </source>
</evidence>
<dbReference type="InterPro" id="IPR001611">
    <property type="entry name" value="Leu-rich_rpt"/>
</dbReference>
<keyword evidence="6 12" id="KW-0732">Signal</keyword>
<accession>A0A834TDX6</accession>
<evidence type="ECO:0000256" key="4">
    <source>
        <dbReference type="ARBA" id="ARBA00022614"/>
    </source>
</evidence>
<dbReference type="Pfam" id="PF23598">
    <property type="entry name" value="LRR_14"/>
    <property type="match status" value="2"/>
</dbReference>
<comment type="caution">
    <text evidence="15">The sequence shown here is derived from an EMBL/GenBank/DDBJ whole genome shotgun (WGS) entry which is preliminary data.</text>
</comment>
<dbReference type="EMBL" id="JAAIUW010000008">
    <property type="protein sequence ID" value="KAF7820348.1"/>
    <property type="molecule type" value="Genomic_DNA"/>
</dbReference>
<name>A0A834TDX6_9FABA</name>
<evidence type="ECO:0000259" key="14">
    <source>
        <dbReference type="Pfam" id="PF23598"/>
    </source>
</evidence>
<feature type="domain" description="Leucine-rich repeat-containing N-terminal plant-type" evidence="13">
    <location>
        <begin position="39"/>
        <end position="77"/>
    </location>
</feature>
<evidence type="ECO:0000256" key="1">
    <source>
        <dbReference type="ARBA" id="ARBA00004251"/>
    </source>
</evidence>
<dbReference type="PANTHER" id="PTHR48063">
    <property type="entry name" value="LRR RECEPTOR-LIKE KINASE"/>
    <property type="match status" value="1"/>
</dbReference>
<dbReference type="Pfam" id="PF00560">
    <property type="entry name" value="LRR_1"/>
    <property type="match status" value="7"/>
</dbReference>
<dbReference type="GO" id="GO:0005886">
    <property type="term" value="C:plasma membrane"/>
    <property type="evidence" value="ECO:0007669"/>
    <property type="project" value="UniProtKB-SubCell"/>
</dbReference>
<evidence type="ECO:0000256" key="3">
    <source>
        <dbReference type="ARBA" id="ARBA00022475"/>
    </source>
</evidence>
<dbReference type="InterPro" id="IPR046956">
    <property type="entry name" value="RLP23-like"/>
</dbReference>
<keyword evidence="3" id="KW-1003">Cell membrane</keyword>
<dbReference type="InterPro" id="IPR055414">
    <property type="entry name" value="LRR_R13L4/SHOC2-like"/>
</dbReference>
<evidence type="ECO:0000256" key="2">
    <source>
        <dbReference type="ARBA" id="ARBA00009592"/>
    </source>
</evidence>
<dbReference type="Pfam" id="PF08263">
    <property type="entry name" value="LRRNT_2"/>
    <property type="match status" value="1"/>
</dbReference>
<proteinExistence type="inferred from homology"/>
<keyword evidence="11" id="KW-0325">Glycoprotein</keyword>
<feature type="signal peptide" evidence="12">
    <location>
        <begin position="1"/>
        <end position="25"/>
    </location>
</feature>
<comment type="subcellular location">
    <subcellularLocation>
        <location evidence="1">Cell membrane</location>
        <topology evidence="1">Single-pass type I membrane protein</topology>
    </subcellularLocation>
</comment>
<evidence type="ECO:0000256" key="10">
    <source>
        <dbReference type="ARBA" id="ARBA00023170"/>
    </source>
</evidence>
<dbReference type="InterPro" id="IPR013210">
    <property type="entry name" value="LRR_N_plant-typ"/>
</dbReference>
<keyword evidence="4" id="KW-0433">Leucine-rich repeat</keyword>
<dbReference type="InterPro" id="IPR032675">
    <property type="entry name" value="LRR_dom_sf"/>
</dbReference>
<feature type="domain" description="Disease resistance R13L4/SHOC-2-like LRR" evidence="14">
    <location>
        <begin position="119"/>
        <end position="259"/>
    </location>
</feature>
<evidence type="ECO:0000256" key="6">
    <source>
        <dbReference type="ARBA" id="ARBA00022729"/>
    </source>
</evidence>
<dbReference type="Gene3D" id="3.80.10.10">
    <property type="entry name" value="Ribonuclease Inhibitor"/>
    <property type="match status" value="4"/>
</dbReference>
<evidence type="ECO:0000256" key="8">
    <source>
        <dbReference type="ARBA" id="ARBA00022989"/>
    </source>
</evidence>
<evidence type="ECO:0000313" key="15">
    <source>
        <dbReference type="EMBL" id="KAF7820348.1"/>
    </source>
</evidence>
<evidence type="ECO:0000256" key="5">
    <source>
        <dbReference type="ARBA" id="ARBA00022692"/>
    </source>
</evidence>
<dbReference type="AlphaFoldDB" id="A0A834TDX6"/>
<dbReference type="SMART" id="SM00369">
    <property type="entry name" value="LRR_TYP"/>
    <property type="match status" value="8"/>
</dbReference>
<evidence type="ECO:0000256" key="7">
    <source>
        <dbReference type="ARBA" id="ARBA00022737"/>
    </source>
</evidence>
<keyword evidence="7" id="KW-0677">Repeat</keyword>
<comment type="similarity">
    <text evidence="2">Belongs to the RLP family.</text>
</comment>
<dbReference type="InterPro" id="IPR003591">
    <property type="entry name" value="Leu-rich_rpt_typical-subtyp"/>
</dbReference>
<keyword evidence="8" id="KW-1133">Transmembrane helix</keyword>
<evidence type="ECO:0000259" key="13">
    <source>
        <dbReference type="Pfam" id="PF08263"/>
    </source>
</evidence>
<feature type="domain" description="Disease resistance R13L4/SHOC-2-like LRR" evidence="14">
    <location>
        <begin position="264"/>
        <end position="534"/>
    </location>
</feature>
<sequence length="957" mass="107314">MSGSTNTLMLSFLLWLLFTFSIVDSCICRASSDEAACISSERHALLQLKHHLLDPSNRLASWSSHADCCKWTSVVCSNVTGNVLQLHLTTSFRIMQIIGNEYYTDYYEGSPFGGEVHSSILDLKYLNYLDLSGNNFGQIQIPSFLGSMTSLTYLNLSRAGFGGSIPFQIGNLSNLIHLDLGGNDFDRIIPFQIGNLSNLLHLGLQGALTYDENVEWVLPLSSLQYLELNYVNLSTSFDWLHVLHSLPSLTDLHLLGCHLHHHFQPPTINFSSLAILDISFSYSNFGASMIPKWMFELKKLVYLRLRSNHLHGSIPDGIQNLTLLQHLDLFDNSFNSSIPHWMYSLTSLNFLALSYNDLHGTISNSIGNLTSLVTLDLLGNELEGTIPKSVGNLCNLRNVFFSNKKSNQQVFEILEIFSKCVLHKLESLFIFDSLLFGNLTDQIGLFKNLVSLELSYNAIQGTIPASLRNLTSLKYLGLSNNQFIGNPFEILNSLSELQYLSIQDNLFYGVVKEVHLANFTRLIVFSASRNQLTFNVGPNWRPSFQFLMVLKMESWHLGPTFPSWLQSLKHLRSMDISNSMISESIPTWFWGAFNNANYFNLSQNFIKGELPNIVINSTFISGVHVDLSWNKLSGELPYLSSSVSHLDLSSNKFSGSITHLLCPKQDKSKSLEVLNLASNNFSGEIPDCWMIWPYLVTLKLENNHFTGNLPPSMGSLAFLEMLHLRNNNFSGKFPANLRNSSKLISLDLGGNQFSGVIPSWVGPSLFNLKILRLASNKFFGSIPHQICDMSLLHILDLAQNNLIGNIPKCINHLSAILVKSTSSNSYIICFGNHSSSIVDVLLLVKGRVDHYSSILGLVTNIDLSGNKLSGRIPSEITSLKGLRFLNLSNNLLSGQIPQSIGDMGSLLSLDFSRNQFSGFWGVIGPLLYNRSWRHAYFEFIDDLWFKIRLLNDEAFQK</sequence>
<protein>
    <submittedName>
        <fullName evidence="15">Receptor-like protein EIX2</fullName>
    </submittedName>
</protein>
<keyword evidence="5" id="KW-0812">Transmembrane</keyword>
<keyword evidence="9" id="KW-0472">Membrane</keyword>
<feature type="chain" id="PRO_5032519585" evidence="12">
    <location>
        <begin position="26"/>
        <end position="957"/>
    </location>
</feature>
<keyword evidence="16" id="KW-1185">Reference proteome</keyword>
<evidence type="ECO:0000256" key="11">
    <source>
        <dbReference type="ARBA" id="ARBA00023180"/>
    </source>
</evidence>
<dbReference type="FunFam" id="3.80.10.10:FF:000095">
    <property type="entry name" value="LRR receptor-like serine/threonine-protein kinase GSO1"/>
    <property type="match status" value="2"/>
</dbReference>
<dbReference type="PANTHER" id="PTHR48063:SF63">
    <property type="entry name" value="LEUCINE-RICH RECEPTOR-LIKE KINASE FAMILY PROTEIN"/>
    <property type="match status" value="1"/>
</dbReference>
<evidence type="ECO:0000256" key="12">
    <source>
        <dbReference type="SAM" id="SignalP"/>
    </source>
</evidence>
<dbReference type="Proteomes" id="UP000634136">
    <property type="component" value="Unassembled WGS sequence"/>
</dbReference>
<keyword evidence="10 15" id="KW-0675">Receptor</keyword>
<reference evidence="15" key="1">
    <citation type="submission" date="2020-09" db="EMBL/GenBank/DDBJ databases">
        <title>Genome-Enabled Discovery of Anthraquinone Biosynthesis in Senna tora.</title>
        <authorList>
            <person name="Kang S.-H."/>
            <person name="Pandey R.P."/>
            <person name="Lee C.-M."/>
            <person name="Sim J.-S."/>
            <person name="Jeong J.-T."/>
            <person name="Choi B.-S."/>
            <person name="Jung M."/>
            <person name="Ginzburg D."/>
            <person name="Zhao K."/>
            <person name="Won S.Y."/>
            <person name="Oh T.-J."/>
            <person name="Yu Y."/>
            <person name="Kim N.-H."/>
            <person name="Lee O.R."/>
            <person name="Lee T.-H."/>
            <person name="Bashyal P."/>
            <person name="Kim T.-S."/>
            <person name="Lee W.-H."/>
            <person name="Kawkins C."/>
            <person name="Kim C.-K."/>
            <person name="Kim J.S."/>
            <person name="Ahn B.O."/>
            <person name="Rhee S.Y."/>
            <person name="Sohng J.K."/>
        </authorList>
    </citation>
    <scope>NUCLEOTIDE SEQUENCE</scope>
    <source>
        <tissue evidence="15">Leaf</tissue>
    </source>
</reference>
<gene>
    <name evidence="15" type="ORF">G2W53_025803</name>
</gene>
<dbReference type="SUPFAM" id="SSF52047">
    <property type="entry name" value="RNI-like"/>
    <property type="match status" value="3"/>
</dbReference>